<dbReference type="AlphaFoldDB" id="A0A814HQ25"/>
<keyword evidence="2" id="KW-1185">Reference proteome</keyword>
<accession>A0A814HQ25</accession>
<evidence type="ECO:0000313" key="2">
    <source>
        <dbReference type="Proteomes" id="UP000663879"/>
    </source>
</evidence>
<evidence type="ECO:0000313" key="1">
    <source>
        <dbReference type="EMBL" id="CAF1012648.1"/>
    </source>
</evidence>
<dbReference type="Proteomes" id="UP000663879">
    <property type="component" value="Unassembled WGS sequence"/>
</dbReference>
<reference evidence="1" key="1">
    <citation type="submission" date="2021-02" db="EMBL/GenBank/DDBJ databases">
        <authorList>
            <person name="Nowell W R."/>
        </authorList>
    </citation>
    <scope>NUCLEOTIDE SEQUENCE</scope>
    <source>
        <strain evidence="1">Ploen Becks lab</strain>
    </source>
</reference>
<comment type="caution">
    <text evidence="1">The sequence shown here is derived from an EMBL/GenBank/DDBJ whole genome shotgun (WGS) entry which is preliminary data.</text>
</comment>
<protein>
    <submittedName>
        <fullName evidence="1">Uncharacterized protein</fullName>
    </submittedName>
</protein>
<name>A0A814HQ25_9BILA</name>
<dbReference type="EMBL" id="CAJNOC010004188">
    <property type="protein sequence ID" value="CAF1012648.1"/>
    <property type="molecule type" value="Genomic_DNA"/>
</dbReference>
<proteinExistence type="predicted"/>
<sequence>MYFASDLNSNINIEKTSIQRLLRLGLKIKLTDIDLTDYLGKKCKHMLKFDTSESFDIVNAYLKKENELSLEEEENDDASISESLDENFYDKKQVKPIQLKSSSLFSNMKKSSSSETSFVSKEQIIGYEIKIILTTTIKMSSKTQSKNYIFLCKNEIVSTTQVEEDKLILCVDAKKFTSEFNTMIKNSKFCDCSLYWETIFSFLIVIIKV</sequence>
<organism evidence="1 2">
    <name type="scientific">Brachionus calyciflorus</name>
    <dbReference type="NCBI Taxonomy" id="104777"/>
    <lineage>
        <taxon>Eukaryota</taxon>
        <taxon>Metazoa</taxon>
        <taxon>Spiralia</taxon>
        <taxon>Gnathifera</taxon>
        <taxon>Rotifera</taxon>
        <taxon>Eurotatoria</taxon>
        <taxon>Monogononta</taxon>
        <taxon>Pseudotrocha</taxon>
        <taxon>Ploima</taxon>
        <taxon>Brachionidae</taxon>
        <taxon>Brachionus</taxon>
    </lineage>
</organism>
<gene>
    <name evidence="1" type="ORF">OXX778_LOCUS16971</name>
</gene>